<keyword evidence="9" id="KW-1185">Reference proteome</keyword>
<feature type="compositionally biased region" description="Low complexity" evidence="7">
    <location>
        <begin position="215"/>
        <end position="230"/>
    </location>
</feature>
<dbReference type="GO" id="GO:0042796">
    <property type="term" value="P:snRNA transcription by RNA polymerase III"/>
    <property type="evidence" value="ECO:0007669"/>
    <property type="project" value="TreeGrafter"/>
</dbReference>
<proteinExistence type="inferred from homology"/>
<dbReference type="EMBL" id="MU620893">
    <property type="protein sequence ID" value="KAI8584391.1"/>
    <property type="molecule type" value="Genomic_DNA"/>
</dbReference>
<evidence type="ECO:0000256" key="6">
    <source>
        <dbReference type="ARBA" id="ARBA00023242"/>
    </source>
</evidence>
<dbReference type="GO" id="GO:0001046">
    <property type="term" value="F:core promoter sequence-specific DNA binding"/>
    <property type="evidence" value="ECO:0007669"/>
    <property type="project" value="TreeGrafter"/>
</dbReference>
<evidence type="ECO:0000313" key="8">
    <source>
        <dbReference type="EMBL" id="KAI8584391.1"/>
    </source>
</evidence>
<feature type="region of interest" description="Disordered" evidence="7">
    <location>
        <begin position="36"/>
        <end position="59"/>
    </location>
</feature>
<gene>
    <name evidence="8" type="ORF">K450DRAFT_195460</name>
</gene>
<name>A0AAD5EIA5_UMBRA</name>
<dbReference type="GO" id="GO:0003681">
    <property type="term" value="F:bent DNA binding"/>
    <property type="evidence" value="ECO:0007669"/>
    <property type="project" value="TreeGrafter"/>
</dbReference>
<keyword evidence="6" id="KW-0539">Nucleus</keyword>
<evidence type="ECO:0000256" key="3">
    <source>
        <dbReference type="ARBA" id="ARBA00023015"/>
    </source>
</evidence>
<dbReference type="RefSeq" id="XP_051449395.1">
    <property type="nucleotide sequence ID" value="XM_051584501.1"/>
</dbReference>
<feature type="compositionally biased region" description="Polar residues" evidence="7">
    <location>
        <begin position="166"/>
        <end position="181"/>
    </location>
</feature>
<dbReference type="InterPro" id="IPR022042">
    <property type="entry name" value="snRNA-activating_su3"/>
</dbReference>
<evidence type="ECO:0000256" key="7">
    <source>
        <dbReference type="SAM" id="MobiDB-lite"/>
    </source>
</evidence>
<comment type="caution">
    <text evidence="8">The sequence shown here is derived from an EMBL/GenBank/DDBJ whole genome shotgun (WGS) entry which is preliminary data.</text>
</comment>
<evidence type="ECO:0000256" key="2">
    <source>
        <dbReference type="ARBA" id="ARBA00010410"/>
    </source>
</evidence>
<protein>
    <recommendedName>
        <fullName evidence="10">snRNA-activating protein complex subunit 3</fullName>
    </recommendedName>
</protein>
<dbReference type="GO" id="GO:0000978">
    <property type="term" value="F:RNA polymerase II cis-regulatory region sequence-specific DNA binding"/>
    <property type="evidence" value="ECO:0007669"/>
    <property type="project" value="TreeGrafter"/>
</dbReference>
<feature type="compositionally biased region" description="Basic and acidic residues" evidence="7">
    <location>
        <begin position="90"/>
        <end position="99"/>
    </location>
</feature>
<feature type="compositionally biased region" description="Acidic residues" evidence="7">
    <location>
        <begin position="252"/>
        <end position="272"/>
    </location>
</feature>
<dbReference type="AlphaFoldDB" id="A0AAD5EIA5"/>
<dbReference type="GO" id="GO:0042795">
    <property type="term" value="P:snRNA transcription by RNA polymerase II"/>
    <property type="evidence" value="ECO:0007669"/>
    <property type="project" value="TreeGrafter"/>
</dbReference>
<keyword evidence="4" id="KW-0238">DNA-binding</keyword>
<sequence>MEVKNYEGGSKLINVEEMRNELIDLRKATFDRLQLQRSRSATSKGKTKIPDDLKPSSEFFCDPTLFSLLRVYHESQGPPPRDKKKSRSASVKDDAKEETSIDVNPETDTKKKSIRKSQAKDVMPGRLLDEEDEVKDIQDPHVPKKRQYLASNRMPAILFNAKKARLQSNESDNHSNESASVNDADMPSNILENSPYPLSELDSESVTPLNVEIESPSASATPLALPPTSSRPITYVAPADTPNQDDDRTTSEDESEIEQEEVNEGDQSDGEAEGNSLEAPPDDPRIAKTTLETRYLEMANLLDTSVLTTLNPSNRLSVSGSQALQPNFLLADEGGALSTKVSKKLVKVRDNEIVLSVAIYQEKRPSRKLQEFNVLGSQTLATLRDAITCGSDIWMDSPSQASQASQVRQARAAGLQNEPRDTGLTMTEVVRQRAKKRQYPSYFFINKCFYSDTRHPEVKNRVDDPFFVRSDIIKWINENERYKQRHLAGISKQNMQSVKFQDLEIQLNYPYLFCHQDVCKHILVFKDIWLHGQRDEIDAAAYPLLTYQCRMARSKCHMCQYWPADRCYVPFHYDKQGKKLWDHEVRTYAL</sequence>
<comment type="subcellular location">
    <subcellularLocation>
        <location evidence="1">Nucleus</location>
    </subcellularLocation>
</comment>
<evidence type="ECO:0008006" key="10">
    <source>
        <dbReference type="Google" id="ProtNLM"/>
    </source>
</evidence>
<dbReference type="GO" id="GO:0019185">
    <property type="term" value="C:snRNA-activating protein complex"/>
    <property type="evidence" value="ECO:0007669"/>
    <property type="project" value="TreeGrafter"/>
</dbReference>
<dbReference type="GO" id="GO:0001006">
    <property type="term" value="F:RNA polymerase III type 3 promoter sequence-specific DNA binding"/>
    <property type="evidence" value="ECO:0007669"/>
    <property type="project" value="TreeGrafter"/>
</dbReference>
<keyword evidence="3" id="KW-0805">Transcription regulation</keyword>
<reference evidence="8" key="1">
    <citation type="submission" date="2021-06" db="EMBL/GenBank/DDBJ databases">
        <authorList>
            <consortium name="DOE Joint Genome Institute"/>
            <person name="Mondo S.J."/>
            <person name="Amses K.R."/>
            <person name="Simmons D.R."/>
            <person name="Longcore J.E."/>
            <person name="Seto K."/>
            <person name="Alves G.H."/>
            <person name="Bonds A.E."/>
            <person name="Quandt C.A."/>
            <person name="Davis W.J."/>
            <person name="Chang Y."/>
            <person name="Letcher P.M."/>
            <person name="Powell M.J."/>
            <person name="Kuo A."/>
            <person name="Labutti K."/>
            <person name="Pangilinan J."/>
            <person name="Andreopoulos W."/>
            <person name="Tritt A."/>
            <person name="Riley R."/>
            <person name="Hundley H."/>
            <person name="Johnson J."/>
            <person name="Lipzen A."/>
            <person name="Barry K."/>
            <person name="Berbee M.L."/>
            <person name="Buchler N.E."/>
            <person name="Grigoriev I.V."/>
            <person name="Spatafora J.W."/>
            <person name="Stajich J.E."/>
            <person name="James T.Y."/>
        </authorList>
    </citation>
    <scope>NUCLEOTIDE SEQUENCE</scope>
    <source>
        <strain evidence="8">AG</strain>
    </source>
</reference>
<dbReference type="GeneID" id="75909851"/>
<dbReference type="GO" id="GO:0005634">
    <property type="term" value="C:nucleus"/>
    <property type="evidence" value="ECO:0007669"/>
    <property type="project" value="UniProtKB-SubCell"/>
</dbReference>
<evidence type="ECO:0000256" key="1">
    <source>
        <dbReference type="ARBA" id="ARBA00004123"/>
    </source>
</evidence>
<keyword evidence="5" id="KW-0804">Transcription</keyword>
<organism evidence="8 9">
    <name type="scientific">Umbelopsis ramanniana AG</name>
    <dbReference type="NCBI Taxonomy" id="1314678"/>
    <lineage>
        <taxon>Eukaryota</taxon>
        <taxon>Fungi</taxon>
        <taxon>Fungi incertae sedis</taxon>
        <taxon>Mucoromycota</taxon>
        <taxon>Mucoromycotina</taxon>
        <taxon>Umbelopsidomycetes</taxon>
        <taxon>Umbelopsidales</taxon>
        <taxon>Umbelopsidaceae</taxon>
        <taxon>Umbelopsis</taxon>
    </lineage>
</organism>
<evidence type="ECO:0000313" key="9">
    <source>
        <dbReference type="Proteomes" id="UP001206595"/>
    </source>
</evidence>
<evidence type="ECO:0000256" key="4">
    <source>
        <dbReference type="ARBA" id="ARBA00023125"/>
    </source>
</evidence>
<comment type="similarity">
    <text evidence="2">Belongs to the SNAPC3/SRD2 family.</text>
</comment>
<dbReference type="Proteomes" id="UP001206595">
    <property type="component" value="Unassembled WGS sequence"/>
</dbReference>
<dbReference type="PANTHER" id="PTHR13421">
    <property type="entry name" value="SNRNA-ACTIVATING PROTEIN COMPLEX SUBUNIT 3"/>
    <property type="match status" value="1"/>
</dbReference>
<feature type="region of interest" description="Disordered" evidence="7">
    <location>
        <begin position="71"/>
        <end position="285"/>
    </location>
</feature>
<reference evidence="8" key="2">
    <citation type="journal article" date="2022" name="Proc. Natl. Acad. Sci. U.S.A.">
        <title>Diploid-dominant life cycles characterize the early evolution of Fungi.</title>
        <authorList>
            <person name="Amses K.R."/>
            <person name="Simmons D.R."/>
            <person name="Longcore J.E."/>
            <person name="Mondo S.J."/>
            <person name="Seto K."/>
            <person name="Jeronimo G.H."/>
            <person name="Bonds A.E."/>
            <person name="Quandt C.A."/>
            <person name="Davis W.J."/>
            <person name="Chang Y."/>
            <person name="Federici B.A."/>
            <person name="Kuo A."/>
            <person name="LaButti K."/>
            <person name="Pangilinan J."/>
            <person name="Andreopoulos W."/>
            <person name="Tritt A."/>
            <person name="Riley R."/>
            <person name="Hundley H."/>
            <person name="Johnson J."/>
            <person name="Lipzen A."/>
            <person name="Barry K."/>
            <person name="Lang B.F."/>
            <person name="Cuomo C.A."/>
            <person name="Buchler N.E."/>
            <person name="Grigoriev I.V."/>
            <person name="Spatafora J.W."/>
            <person name="Stajich J.E."/>
            <person name="James T.Y."/>
        </authorList>
    </citation>
    <scope>NUCLEOTIDE SEQUENCE</scope>
    <source>
        <strain evidence="8">AG</strain>
    </source>
</reference>
<accession>A0AAD5EIA5</accession>
<evidence type="ECO:0000256" key="5">
    <source>
        <dbReference type="ARBA" id="ARBA00023163"/>
    </source>
</evidence>
<dbReference type="PANTHER" id="PTHR13421:SF16">
    <property type="entry name" value="SNRNA-ACTIVATING PROTEIN COMPLEX SUBUNIT 3"/>
    <property type="match status" value="1"/>
</dbReference>
<dbReference type="Pfam" id="PF12251">
    <property type="entry name" value="SNAPC3"/>
    <property type="match status" value="1"/>
</dbReference>